<dbReference type="STRING" id="406818.XBJ1_0157"/>
<protein>
    <submittedName>
        <fullName evidence="6">Putative LysR-family transcriptional regulator</fullName>
    </submittedName>
</protein>
<organism evidence="6 7">
    <name type="scientific">Xenorhabdus bovienii (strain SS-2004)</name>
    <name type="common">Xenorhabdus nematophila subsp. bovienii</name>
    <dbReference type="NCBI Taxonomy" id="406818"/>
    <lineage>
        <taxon>Bacteria</taxon>
        <taxon>Pseudomonadati</taxon>
        <taxon>Pseudomonadota</taxon>
        <taxon>Gammaproteobacteria</taxon>
        <taxon>Enterobacterales</taxon>
        <taxon>Morganellaceae</taxon>
        <taxon>Xenorhabdus</taxon>
    </lineage>
</organism>
<dbReference type="EMBL" id="FN667741">
    <property type="protein sequence ID" value="CBJ79308.1"/>
    <property type="molecule type" value="Genomic_DNA"/>
</dbReference>
<dbReference type="RefSeq" id="WP_012986775.1">
    <property type="nucleotide sequence ID" value="NC_013892.1"/>
</dbReference>
<dbReference type="InterPro" id="IPR036390">
    <property type="entry name" value="WH_DNA-bd_sf"/>
</dbReference>
<dbReference type="CDD" id="cd05466">
    <property type="entry name" value="PBP2_LTTR_substrate"/>
    <property type="match status" value="1"/>
</dbReference>
<dbReference type="InterPro" id="IPR005119">
    <property type="entry name" value="LysR_subst-bd"/>
</dbReference>
<dbReference type="PRINTS" id="PR00039">
    <property type="entry name" value="HTHLYSR"/>
</dbReference>
<dbReference type="PANTHER" id="PTHR30126:SF39">
    <property type="entry name" value="HTH-TYPE TRANSCRIPTIONAL REGULATOR CYSL"/>
    <property type="match status" value="1"/>
</dbReference>
<proteinExistence type="inferred from homology"/>
<dbReference type="SUPFAM" id="SSF46785">
    <property type="entry name" value="Winged helix' DNA-binding domain"/>
    <property type="match status" value="1"/>
</dbReference>
<dbReference type="Proteomes" id="UP000002045">
    <property type="component" value="Chromosome"/>
</dbReference>
<comment type="similarity">
    <text evidence="1">Belongs to the LysR transcriptional regulatory family.</text>
</comment>
<keyword evidence="4" id="KW-0804">Transcription</keyword>
<dbReference type="Pfam" id="PF00126">
    <property type="entry name" value="HTH_1"/>
    <property type="match status" value="1"/>
</dbReference>
<dbReference type="PROSITE" id="PS50931">
    <property type="entry name" value="HTH_LYSR"/>
    <property type="match status" value="1"/>
</dbReference>
<dbReference type="InterPro" id="IPR000847">
    <property type="entry name" value="LysR_HTH_N"/>
</dbReference>
<evidence type="ECO:0000259" key="5">
    <source>
        <dbReference type="PROSITE" id="PS50931"/>
    </source>
</evidence>
<name>D3UYD0_XENBS</name>
<gene>
    <name evidence="6" type="ordered locus">XBJ1_0157</name>
</gene>
<dbReference type="HOGENOM" id="CLU_039613_5_0_6"/>
<dbReference type="AlphaFoldDB" id="D3UYD0"/>
<evidence type="ECO:0000256" key="3">
    <source>
        <dbReference type="ARBA" id="ARBA00023125"/>
    </source>
</evidence>
<accession>D3UYD0</accession>
<evidence type="ECO:0000313" key="6">
    <source>
        <dbReference type="EMBL" id="CBJ79308.1"/>
    </source>
</evidence>
<dbReference type="InterPro" id="IPR036388">
    <property type="entry name" value="WH-like_DNA-bd_sf"/>
</dbReference>
<dbReference type="SUPFAM" id="SSF53850">
    <property type="entry name" value="Periplasmic binding protein-like II"/>
    <property type="match status" value="1"/>
</dbReference>
<evidence type="ECO:0000256" key="1">
    <source>
        <dbReference type="ARBA" id="ARBA00009437"/>
    </source>
</evidence>
<dbReference type="GO" id="GO:0003700">
    <property type="term" value="F:DNA-binding transcription factor activity"/>
    <property type="evidence" value="ECO:0007669"/>
    <property type="project" value="InterPro"/>
</dbReference>
<keyword evidence="2" id="KW-0805">Transcription regulation</keyword>
<dbReference type="Pfam" id="PF03466">
    <property type="entry name" value="LysR_substrate"/>
    <property type="match status" value="1"/>
</dbReference>
<keyword evidence="3" id="KW-0238">DNA-binding</keyword>
<evidence type="ECO:0000256" key="4">
    <source>
        <dbReference type="ARBA" id="ARBA00023163"/>
    </source>
</evidence>
<dbReference type="eggNOG" id="COG0583">
    <property type="taxonomic scope" value="Bacteria"/>
</dbReference>
<dbReference type="PATRIC" id="fig|406818.4.peg.146"/>
<evidence type="ECO:0000313" key="7">
    <source>
        <dbReference type="Proteomes" id="UP000002045"/>
    </source>
</evidence>
<sequence length="299" mass="33533">MSYLIQLRSFLDVYRSGSISKAATRLGVSQPAVSAHVHSLESFMGSVLFTRRSHGVIPTAEADDLVLQIGTHLDAIETKLSLIRGKSKKIEGVVKIIAPADFLWAKSANILSSIINKQLRFKLLIGDRKKIYSSLNDGDSDLAFTTSCPDENKFGFEIIGKEKLIIVTSASIAAELKNKSISPEILEKYPLISYDNQLPLIRDYYKLVFGVEADILPSITISDLRVIGRIISDNNGWTVMPEYLCEDGFKSRKVFKINHNTNIPENNFYLVWNKSALRHPRVLYVKNHIINLAQQGYFG</sequence>
<dbReference type="KEGG" id="xbo:XBJ1_0157"/>
<reference evidence="6" key="1">
    <citation type="journal article" date="2011" name="PLoS ONE">
        <title>The entomopathogenic bacterial endosymbionts xenorhabdus and photorhabdus: convergent lifestyles from divergent genomes.</title>
        <authorList>
            <person name="Chaston J.M."/>
            <person name="Suen G."/>
            <person name="Tucker S.L."/>
            <person name="Andersen A.W."/>
            <person name="Bhasin A."/>
            <person name="Bode E."/>
            <person name="Bode H.B."/>
            <person name="Brachmann A.O."/>
            <person name="Cowles C.E."/>
            <person name="Cowles K.N."/>
            <person name="Darby C."/>
            <person name="de Leon L."/>
            <person name="Drace K."/>
            <person name="Du Z."/>
            <person name="Givaudan A."/>
            <person name="Herbert Tran E.E."/>
            <person name="Jewell K.A."/>
            <person name="Knack J.J."/>
            <person name="Krasomil-Osterfeld K.C."/>
            <person name="Kukor R."/>
            <person name="Lanois A."/>
            <person name="Latreille P."/>
            <person name="Leimgruber N.K."/>
            <person name="Lipke C.M."/>
            <person name="Liu R."/>
            <person name="Lu X."/>
            <person name="Martens E.C."/>
            <person name="Marri P.R."/>
            <person name="Medigue C."/>
            <person name="Menard M.L."/>
            <person name="Miller N.M."/>
            <person name="Morales-Soto N."/>
            <person name="Norton S."/>
            <person name="Ogier J.C."/>
            <person name="Orchard S.S."/>
            <person name="Park D."/>
            <person name="Park Y."/>
            <person name="Qurollo B.A."/>
            <person name="Sugar D.R."/>
            <person name="Richards G.R."/>
            <person name="Rouy Z."/>
            <person name="Slominski B."/>
            <person name="Slominski K."/>
            <person name="Snyder H."/>
            <person name="Tjaden B.C."/>
            <person name="van der Hoeven R."/>
            <person name="Welch R.D."/>
            <person name="Wheeler C."/>
            <person name="Xiang B."/>
            <person name="Barbazuk B."/>
            <person name="Gaudriault S."/>
            <person name="Goodner B."/>
            <person name="Slater S.C."/>
            <person name="Forst S."/>
            <person name="Goldman B.S."/>
            <person name="Goodrich-Blair H."/>
        </authorList>
    </citation>
    <scope>NUCLEOTIDE SEQUENCE [LARGE SCALE GENOMIC DNA]</scope>
    <source>
        <strain evidence="6">SS-2004</strain>
    </source>
</reference>
<feature type="domain" description="HTH lysR-type" evidence="5">
    <location>
        <begin position="1"/>
        <end position="59"/>
    </location>
</feature>
<dbReference type="PANTHER" id="PTHR30126">
    <property type="entry name" value="HTH-TYPE TRANSCRIPTIONAL REGULATOR"/>
    <property type="match status" value="1"/>
</dbReference>
<dbReference type="Gene3D" id="1.10.10.10">
    <property type="entry name" value="Winged helix-like DNA-binding domain superfamily/Winged helix DNA-binding domain"/>
    <property type="match status" value="1"/>
</dbReference>
<dbReference type="Gene3D" id="3.40.190.10">
    <property type="entry name" value="Periplasmic binding protein-like II"/>
    <property type="match status" value="2"/>
</dbReference>
<dbReference type="GO" id="GO:0000976">
    <property type="term" value="F:transcription cis-regulatory region binding"/>
    <property type="evidence" value="ECO:0007669"/>
    <property type="project" value="TreeGrafter"/>
</dbReference>
<evidence type="ECO:0000256" key="2">
    <source>
        <dbReference type="ARBA" id="ARBA00023015"/>
    </source>
</evidence>